<accession>A0ABM3HC82</accession>
<keyword evidence="1" id="KW-0472">Membrane</keyword>
<dbReference type="Gene3D" id="3.40.190.10">
    <property type="entry name" value="Periplasmic binding protein-like II"/>
    <property type="match status" value="1"/>
</dbReference>
<keyword evidence="1" id="KW-0812">Transmembrane</keyword>
<keyword evidence="1" id="KW-1133">Transmembrane helix</keyword>
<organism evidence="2 3">
    <name type="scientific">Rhodamnia argentea</name>
    <dbReference type="NCBI Taxonomy" id="178133"/>
    <lineage>
        <taxon>Eukaryota</taxon>
        <taxon>Viridiplantae</taxon>
        <taxon>Streptophyta</taxon>
        <taxon>Embryophyta</taxon>
        <taxon>Tracheophyta</taxon>
        <taxon>Spermatophyta</taxon>
        <taxon>Magnoliopsida</taxon>
        <taxon>eudicotyledons</taxon>
        <taxon>Gunneridae</taxon>
        <taxon>Pentapetalae</taxon>
        <taxon>rosids</taxon>
        <taxon>malvids</taxon>
        <taxon>Myrtales</taxon>
        <taxon>Myrtaceae</taxon>
        <taxon>Myrtoideae</taxon>
        <taxon>Myrteae</taxon>
        <taxon>Australasian group</taxon>
        <taxon>Rhodamnia</taxon>
    </lineage>
</organism>
<dbReference type="InterPro" id="IPR015683">
    <property type="entry name" value="Ionotropic_Glu_rcpt"/>
</dbReference>
<dbReference type="GeneID" id="125314901"/>
<evidence type="ECO:0000313" key="2">
    <source>
        <dbReference type="Proteomes" id="UP000827889"/>
    </source>
</evidence>
<dbReference type="Proteomes" id="UP000827889">
    <property type="component" value="Chromosome 4"/>
</dbReference>
<evidence type="ECO:0000313" key="3">
    <source>
        <dbReference type="RefSeq" id="XP_048134202.1"/>
    </source>
</evidence>
<keyword evidence="2" id="KW-1185">Reference proteome</keyword>
<evidence type="ECO:0000256" key="1">
    <source>
        <dbReference type="SAM" id="Phobius"/>
    </source>
</evidence>
<protein>
    <submittedName>
        <fullName evidence="3">Glutamate receptor 2.7-like</fullName>
    </submittedName>
</protein>
<name>A0ABM3HC82_9MYRT</name>
<dbReference type="RefSeq" id="XP_048134202.1">
    <property type="nucleotide sequence ID" value="XM_048278245.1"/>
</dbReference>
<dbReference type="PANTHER" id="PTHR18966">
    <property type="entry name" value="IONOTROPIC GLUTAMATE RECEPTOR"/>
    <property type="match status" value="1"/>
</dbReference>
<sequence>MVGPTYKTDGFGFAFPLGSPLVSHFSRAILNVTQDKEKMDAIERKYFSSQSSCQDQDAAILSDNLSLSVDSFGGLFIITGVVSASSVFVYVASFFYSHWPRPSAIRPGNSSLRSKLSETAISFFQEHGLIGFSERNRTEVVPTSRCRSWEGSPNSDVELMARRPNEGQRPVLILHV</sequence>
<gene>
    <name evidence="3" type="primary">LOC125314901</name>
</gene>
<dbReference type="SUPFAM" id="SSF53850">
    <property type="entry name" value="Periplasmic binding protein-like II"/>
    <property type="match status" value="1"/>
</dbReference>
<feature type="transmembrane region" description="Helical" evidence="1">
    <location>
        <begin position="72"/>
        <end position="96"/>
    </location>
</feature>
<reference evidence="3" key="1">
    <citation type="submission" date="2025-08" db="UniProtKB">
        <authorList>
            <consortium name="RefSeq"/>
        </authorList>
    </citation>
    <scope>IDENTIFICATION</scope>
    <source>
        <tissue evidence="3">Leaf</tissue>
    </source>
</reference>
<proteinExistence type="predicted"/>